<dbReference type="Pfam" id="PF00171">
    <property type="entry name" value="Aldedh"/>
    <property type="match status" value="1"/>
</dbReference>
<dbReference type="RefSeq" id="WP_129330454.1">
    <property type="nucleotide sequence ID" value="NZ_SDVB01000082.1"/>
</dbReference>
<dbReference type="OrthoDB" id="9812625at2"/>
<dbReference type="InterPro" id="IPR016162">
    <property type="entry name" value="Ald_DH_N"/>
</dbReference>
<comment type="caution">
    <text evidence="8">The sequence shown here is derived from an EMBL/GenBank/DDBJ whole genome shotgun (WGS) entry which is preliminary data.</text>
</comment>
<reference evidence="8 9" key="1">
    <citation type="submission" date="2019-01" db="EMBL/GenBank/DDBJ databases">
        <authorList>
            <person name="Deng T."/>
        </authorList>
    </citation>
    <scope>NUCLEOTIDE SEQUENCE [LARGE SCALE GENOMIC DNA]</scope>
    <source>
        <strain evidence="8 9">F8825</strain>
    </source>
</reference>
<dbReference type="AlphaFoldDB" id="A0A4Q2TWC1"/>
<evidence type="ECO:0000256" key="1">
    <source>
        <dbReference type="ARBA" id="ARBA00009986"/>
    </source>
</evidence>
<proteinExistence type="inferred from homology"/>
<sequence>MFEARLMIGNVDEDAAGGATFLRRNPVTGEIVTVAAAASTADAERAANAAATAFPRWSETGPGERRTLLERAADILSARADDFAAAMTAETGATRGWCDFNLSLGAEIIRDAASMTTAVSGAVLPSAVTGRLSLAVRQPAGVCLAIAPWNAPVTLGFRAIAMPLACGNTVVFKASELCPQTHRLIGEVMRDAGFPPGVVNVVSNDPADAAVIVEVLIAHPAVRRVNFTGSTRIGRLVGQVAARHLKPCLLELGGKAPMVVLDDADLERAADAAVFGAFFNQGQICMATERIIVLDPVAEDFLALFVKRAAGLKAGDPSRPGIPLGSMIGVEAVKRVRGLVEDALSKGARLLAGGTCHDSFMDATVLDGVTPAMRLYGDESFGPVAAVIRAADVDEAVTIANDTQYGLSAAVFGRDVGRAMEIARRIESGICHINGATVSDEPQAPFGGVKASGHGRFGGMQAVDAFTELRWITVNGRRETYPM</sequence>
<dbReference type="GO" id="GO:0016620">
    <property type="term" value="F:oxidoreductase activity, acting on the aldehyde or oxo group of donors, NAD or NADP as acceptor"/>
    <property type="evidence" value="ECO:0007669"/>
    <property type="project" value="InterPro"/>
</dbReference>
<accession>A0A4Q2TWC1</accession>
<comment type="similarity">
    <text evidence="1 6">Belongs to the aldehyde dehydrogenase family.</text>
</comment>
<dbReference type="PANTHER" id="PTHR42986">
    <property type="entry name" value="BENZALDEHYDE DEHYDROGENASE YFMT"/>
    <property type="match status" value="1"/>
</dbReference>
<protein>
    <submittedName>
        <fullName evidence="8">Aldehyde dehydrogenase</fullName>
    </submittedName>
</protein>
<keyword evidence="3 6" id="KW-0560">Oxidoreductase</keyword>
<keyword evidence="2" id="KW-0521">NADP</keyword>
<name>A0A4Q2TWC1_9HYPH</name>
<dbReference type="CDD" id="cd07105">
    <property type="entry name" value="ALDH_SaliADH"/>
    <property type="match status" value="1"/>
</dbReference>
<dbReference type="Proteomes" id="UP000291088">
    <property type="component" value="Unassembled WGS sequence"/>
</dbReference>
<evidence type="ECO:0000259" key="7">
    <source>
        <dbReference type="Pfam" id="PF00171"/>
    </source>
</evidence>
<dbReference type="SUPFAM" id="SSF53720">
    <property type="entry name" value="ALDH-like"/>
    <property type="match status" value="1"/>
</dbReference>
<evidence type="ECO:0000256" key="3">
    <source>
        <dbReference type="ARBA" id="ARBA00023002"/>
    </source>
</evidence>
<dbReference type="FunFam" id="3.40.605.10:FF:000012">
    <property type="entry name" value="NAD-dependent succinate-semialdehyde dehydrogenase"/>
    <property type="match status" value="1"/>
</dbReference>
<evidence type="ECO:0000313" key="9">
    <source>
        <dbReference type="Proteomes" id="UP000291088"/>
    </source>
</evidence>
<dbReference type="PANTHER" id="PTHR42986:SF1">
    <property type="entry name" value="BENZALDEHYDE DEHYDROGENASE YFMT"/>
    <property type="match status" value="1"/>
</dbReference>
<evidence type="ECO:0000256" key="2">
    <source>
        <dbReference type="ARBA" id="ARBA00022857"/>
    </source>
</evidence>
<keyword evidence="9" id="KW-1185">Reference proteome</keyword>
<dbReference type="InterPro" id="IPR016161">
    <property type="entry name" value="Ald_DH/histidinol_DH"/>
</dbReference>
<dbReference type="EMBL" id="SDVB01000082">
    <property type="protein sequence ID" value="RYC25797.1"/>
    <property type="molecule type" value="Genomic_DNA"/>
</dbReference>
<gene>
    <name evidence="8" type="ORF">EUU22_02065</name>
</gene>
<keyword evidence="4" id="KW-0520">NAD</keyword>
<dbReference type="FunFam" id="3.40.309.10:FF:000010">
    <property type="entry name" value="Gamma-aminobutyraldehyde dehydrogenase"/>
    <property type="match status" value="1"/>
</dbReference>
<dbReference type="Gene3D" id="3.40.309.10">
    <property type="entry name" value="Aldehyde Dehydrogenase, Chain A, domain 2"/>
    <property type="match status" value="1"/>
</dbReference>
<dbReference type="PROSITE" id="PS00687">
    <property type="entry name" value="ALDEHYDE_DEHYDR_GLU"/>
    <property type="match status" value="1"/>
</dbReference>
<dbReference type="InterPro" id="IPR015590">
    <property type="entry name" value="Aldehyde_DH_dom"/>
</dbReference>
<feature type="active site" evidence="5">
    <location>
        <position position="251"/>
    </location>
</feature>
<feature type="domain" description="Aldehyde dehydrogenase" evidence="7">
    <location>
        <begin position="20"/>
        <end position="472"/>
    </location>
</feature>
<evidence type="ECO:0000256" key="6">
    <source>
        <dbReference type="RuleBase" id="RU003345"/>
    </source>
</evidence>
<evidence type="ECO:0000313" key="8">
    <source>
        <dbReference type="EMBL" id="RYC25797.1"/>
    </source>
</evidence>
<dbReference type="InterPro" id="IPR016160">
    <property type="entry name" value="Ald_DH_CS_CYS"/>
</dbReference>
<evidence type="ECO:0000256" key="4">
    <source>
        <dbReference type="ARBA" id="ARBA00023027"/>
    </source>
</evidence>
<dbReference type="InterPro" id="IPR016163">
    <property type="entry name" value="Ald_DH_C"/>
</dbReference>
<dbReference type="Gene3D" id="3.40.605.10">
    <property type="entry name" value="Aldehyde Dehydrogenase, Chain A, domain 1"/>
    <property type="match status" value="1"/>
</dbReference>
<dbReference type="PROSITE" id="PS00070">
    <property type="entry name" value="ALDEHYDE_DEHYDR_CYS"/>
    <property type="match status" value="1"/>
</dbReference>
<organism evidence="8 9">
    <name type="scientific">Ciceribacter ferrooxidans</name>
    <dbReference type="NCBI Taxonomy" id="2509717"/>
    <lineage>
        <taxon>Bacteria</taxon>
        <taxon>Pseudomonadati</taxon>
        <taxon>Pseudomonadota</taxon>
        <taxon>Alphaproteobacteria</taxon>
        <taxon>Hyphomicrobiales</taxon>
        <taxon>Rhizobiaceae</taxon>
        <taxon>Ciceribacter</taxon>
    </lineage>
</organism>
<evidence type="ECO:0000256" key="5">
    <source>
        <dbReference type="PROSITE-ProRule" id="PRU10007"/>
    </source>
</evidence>
<dbReference type="InterPro" id="IPR029510">
    <property type="entry name" value="Ald_DH_CS_GLU"/>
</dbReference>